<dbReference type="InterPro" id="IPR007555">
    <property type="entry name" value="DUF499"/>
</dbReference>
<reference evidence="1 2" key="1">
    <citation type="journal article" date="2020" name="Front. Microbiol.">
        <title>Single-cell genomics of novel Actinobacteria with the Wood-Ljungdahl pathway discovered in a serpentinizing system.</title>
        <authorList>
            <person name="Merino N."/>
            <person name="Kawai M."/>
            <person name="Boyd E.S."/>
            <person name="Colman D.R."/>
            <person name="McGlynn S.E."/>
            <person name="Nealson K.H."/>
            <person name="Kurokawa K."/>
            <person name="Hongoh Y."/>
        </authorList>
    </citation>
    <scope>NUCLEOTIDE SEQUENCE [LARGE SCALE GENOMIC DNA]</scope>
    <source>
        <strain evidence="1 2">S06</strain>
    </source>
</reference>
<feature type="non-terminal residue" evidence="1">
    <location>
        <position position="1"/>
    </location>
</feature>
<dbReference type="RefSeq" id="WP_176226866.1">
    <property type="nucleotide sequence ID" value="NZ_BLRV01000098.1"/>
</dbReference>
<dbReference type="EMBL" id="BLRV01000098">
    <property type="protein sequence ID" value="GFP21761.1"/>
    <property type="molecule type" value="Genomic_DNA"/>
</dbReference>
<proteinExistence type="predicted"/>
<accession>A0A6V8NR56</accession>
<comment type="caution">
    <text evidence="1">The sequence shown here is derived from an EMBL/GenBank/DDBJ whole genome shotgun (WGS) entry which is preliminary data.</text>
</comment>
<evidence type="ECO:0000313" key="2">
    <source>
        <dbReference type="Proteomes" id="UP000580051"/>
    </source>
</evidence>
<protein>
    <submittedName>
        <fullName evidence="1">Uncharacterized protein</fullName>
    </submittedName>
</protein>
<dbReference type="AlphaFoldDB" id="A0A6V8NR56"/>
<gene>
    <name evidence="1" type="ORF">HKBW3S06_00988</name>
</gene>
<evidence type="ECO:0000313" key="1">
    <source>
        <dbReference type="EMBL" id="GFP21761.1"/>
    </source>
</evidence>
<organism evidence="1 2">
    <name type="scientific">Candidatus Hakubella thermalkaliphila</name>
    <dbReference type="NCBI Taxonomy" id="2754717"/>
    <lineage>
        <taxon>Bacteria</taxon>
        <taxon>Bacillati</taxon>
        <taxon>Actinomycetota</taxon>
        <taxon>Actinomycetota incertae sedis</taxon>
        <taxon>Candidatus Hakubellales</taxon>
        <taxon>Candidatus Hakubellaceae</taxon>
        <taxon>Candidatus Hakubella</taxon>
    </lineage>
</organism>
<dbReference type="Proteomes" id="UP000580051">
    <property type="component" value="Unassembled WGS sequence"/>
</dbReference>
<name>A0A6V8NR56_9ACTN</name>
<dbReference type="Pfam" id="PF04465">
    <property type="entry name" value="DUF499"/>
    <property type="match status" value="1"/>
</dbReference>
<sequence>PSWWQVTIPHRDIREGKLSEAIFAADLGDVVYGKAPLEYRDASIFFQKTYLTQGLKNLLENVLSRLSGGKGDAVIQLQTPFGGGKTHALLALYHVVRHRKEIEHLTAVSELPEAKDAKVTVFVGTQADAVSGKTPWGEIAEQLGQYEIIKEHDKKRIAPGKEKLRQILEASGPTLILMDEILEYIVKANRAEKVEKITQGQTLAFLQEISEVVASSENCGLVITLPASILERYDEEAERSLQQLQKISGRVEAVYTPVEGVEIYEVIRKRLFEDLGDEKTRRQVAESYFKLYQSLSTDVPSEVKEIEYRGRIERAYPFHPELIDVLYERWGSYPTFQRTRGVLRLVAEVVADLYGKKVVSPLIQSSIVNLENQTIRREFIKHIGNEYDSVISADIAGKNAKAPRIDKEMGSEYERYGTAKGIATSVFLYSFSAGASRETTLPRIRVALLREGIPATIVGDAVAKLEEELWYFHSERKQYAFRNQPNLNRVIVDREETISEDRIREELKGLIQKNAGRALEVYLWPESASDIPDNKNLKLAILSPSCSYDSDKGKRLAAELFEKAGLGFRVYKNTLFILLIDDNQHVFLNKALRRLLALGEIQSDKSLLETLTRQSQEELNKKLKETEKEMPFKILMAYRYLGVLENGGINWKDLGIPTVGSSQTISERVKQYLKDQEKLLSRLTPKYLLDKTFGKDENEKSLREIYELHLKTPGMPLPESEEVLLDAVIEGARTGILGVRENTEVYYRQEVTPTIDSIVLRGEVASRIKEGEREEERKGGAEEEEIVKKGAIRRVTLRAKIPWDKLSPVITGVIRPLMDRGLPPEITIEIQADSEEGFDRTTLDSKVKETLRQIDAKIEEWKEE</sequence>